<dbReference type="InterPro" id="IPR003609">
    <property type="entry name" value="Pan_app"/>
</dbReference>
<evidence type="ECO:0000313" key="7">
    <source>
        <dbReference type="Proteomes" id="UP000242715"/>
    </source>
</evidence>
<dbReference type="InterPro" id="IPR051343">
    <property type="entry name" value="G-type_lectin_kinases/EP1-like"/>
</dbReference>
<keyword evidence="3" id="KW-0325">Glycoprotein</keyword>
<proteinExistence type="predicted"/>
<feature type="signal peptide" evidence="4">
    <location>
        <begin position="1"/>
        <end position="22"/>
    </location>
</feature>
<keyword evidence="7" id="KW-1185">Reference proteome</keyword>
<name>A0A2Z6MC05_TRISU</name>
<keyword evidence="2" id="KW-1015">Disulfide bond</keyword>
<evidence type="ECO:0000256" key="2">
    <source>
        <dbReference type="ARBA" id="ARBA00023157"/>
    </source>
</evidence>
<evidence type="ECO:0000313" key="6">
    <source>
        <dbReference type="EMBL" id="GAU29298.1"/>
    </source>
</evidence>
<protein>
    <recommendedName>
        <fullName evidence="5">Bulb-type lectin domain-containing protein</fullName>
    </recommendedName>
</protein>
<dbReference type="InterPro" id="IPR001480">
    <property type="entry name" value="Bulb-type_lectin_dom"/>
</dbReference>
<dbReference type="InterPro" id="IPR036426">
    <property type="entry name" value="Bulb-type_lectin_dom_sf"/>
</dbReference>
<evidence type="ECO:0000256" key="4">
    <source>
        <dbReference type="SAM" id="SignalP"/>
    </source>
</evidence>
<dbReference type="FunFam" id="2.90.10.10:FF:000013">
    <property type="entry name" value="G-type lectin S-receptor-like serine/threonine-protein kinase LECRK1"/>
    <property type="match status" value="1"/>
</dbReference>
<dbReference type="Gene3D" id="2.90.10.10">
    <property type="entry name" value="Bulb-type lectin domain"/>
    <property type="match status" value="2"/>
</dbReference>
<reference evidence="7" key="1">
    <citation type="journal article" date="2017" name="Front. Plant Sci.">
        <title>Climate Clever Clovers: New Paradigm to Reduce the Environmental Footprint of Ruminants by Breeding Low Methanogenic Forages Utilizing Haplotype Variation.</title>
        <authorList>
            <person name="Kaur P."/>
            <person name="Appels R."/>
            <person name="Bayer P.E."/>
            <person name="Keeble-Gagnere G."/>
            <person name="Wang J."/>
            <person name="Hirakawa H."/>
            <person name="Shirasawa K."/>
            <person name="Vercoe P."/>
            <person name="Stefanova K."/>
            <person name="Durmic Z."/>
            <person name="Nichols P."/>
            <person name="Revell C."/>
            <person name="Isobe S.N."/>
            <person name="Edwards D."/>
            <person name="Erskine W."/>
        </authorList>
    </citation>
    <scope>NUCLEOTIDE SEQUENCE [LARGE SCALE GENOMIC DNA]</scope>
    <source>
        <strain evidence="7">cv. Daliak</strain>
    </source>
</reference>
<dbReference type="PROSITE" id="PS50927">
    <property type="entry name" value="BULB_LECTIN"/>
    <property type="match status" value="1"/>
</dbReference>
<evidence type="ECO:0000259" key="5">
    <source>
        <dbReference type="PROSITE" id="PS50927"/>
    </source>
</evidence>
<accession>A0A2Z6MC05</accession>
<dbReference type="PANTHER" id="PTHR47976:SF56">
    <property type="entry name" value="RECEPTOR-LIKE SERINE_THREONINE-PROTEIN KINASE"/>
    <property type="match status" value="1"/>
</dbReference>
<organism evidence="6 7">
    <name type="scientific">Trifolium subterraneum</name>
    <name type="common">Subterranean clover</name>
    <dbReference type="NCBI Taxonomy" id="3900"/>
    <lineage>
        <taxon>Eukaryota</taxon>
        <taxon>Viridiplantae</taxon>
        <taxon>Streptophyta</taxon>
        <taxon>Embryophyta</taxon>
        <taxon>Tracheophyta</taxon>
        <taxon>Spermatophyta</taxon>
        <taxon>Magnoliopsida</taxon>
        <taxon>eudicotyledons</taxon>
        <taxon>Gunneridae</taxon>
        <taxon>Pentapetalae</taxon>
        <taxon>rosids</taxon>
        <taxon>fabids</taxon>
        <taxon>Fabales</taxon>
        <taxon>Fabaceae</taxon>
        <taxon>Papilionoideae</taxon>
        <taxon>50 kb inversion clade</taxon>
        <taxon>NPAAA clade</taxon>
        <taxon>Hologalegina</taxon>
        <taxon>IRL clade</taxon>
        <taxon>Trifolieae</taxon>
        <taxon>Trifolium</taxon>
    </lineage>
</organism>
<dbReference type="AlphaFoldDB" id="A0A2Z6MC05"/>
<dbReference type="SMART" id="SM00108">
    <property type="entry name" value="B_lectin"/>
    <property type="match status" value="1"/>
</dbReference>
<dbReference type="EMBL" id="DF973393">
    <property type="protein sequence ID" value="GAU29298.1"/>
    <property type="molecule type" value="Genomic_DNA"/>
</dbReference>
<dbReference type="OrthoDB" id="1930390at2759"/>
<feature type="domain" description="Bulb-type lectin" evidence="5">
    <location>
        <begin position="25"/>
        <end position="148"/>
    </location>
</feature>
<feature type="chain" id="PRO_5016269604" description="Bulb-type lectin domain-containing protein" evidence="4">
    <location>
        <begin position="23"/>
        <end position="530"/>
    </location>
</feature>
<dbReference type="PANTHER" id="PTHR47976">
    <property type="entry name" value="G-TYPE LECTIN S-RECEPTOR-LIKE SERINE/THREONINE-PROTEIN KINASE SD2-5"/>
    <property type="match status" value="1"/>
</dbReference>
<evidence type="ECO:0000256" key="1">
    <source>
        <dbReference type="ARBA" id="ARBA00022729"/>
    </source>
</evidence>
<sequence length="530" mass="59597">MASSSTLYIVSILFLQLVLVFGNVTRSSTLTTTNNNNNPWLSQSGEFAFGFQQLKTTTNLFMLAIWYNKIPEKTIVWSAKDINNNNLVQASTGSQIQLTSGGLTLTTSQGESIWTAQPNEAVSYGNMLDSGNFVLVNKNSTIVWESFMFPTDTLLPNQSLELNGTLTSRLSETNYTSGRFQLYFNDDDNNHVMLSPLAWPTQLRYKFYYRIDVPNSSASSSLVFDESGEIYVETNNNGTRVKPEGTQWKNLVLDPKLYYYRVTLDYHGVFTQYSHPRDTKAKQGWTIVRYVPDNICIAIFNEMGSGTCGYNSYCSMENQRPTCKCPYGYSLIDSSNEFGGCQLNFTFACGTDNGEGLNVKLEDLYEFTVLKDVDWPLSDYEKMQPYGQQDCQQSCLHDCMCAVAIFNNKTCWKKRLPLSNGRAQSGGQLVLVKTRVSPLSSLGLGPSCSSDLNKDDGVKPILRGRIDVLVENDHEALEDIGRLEKWIKIAIWCIQEHPEMRPTMRMVMQMLEGVVQVPNPPSPFSFSSIA</sequence>
<gene>
    <name evidence="6" type="ORF">TSUD_226690</name>
</gene>
<keyword evidence="1 4" id="KW-0732">Signal</keyword>
<dbReference type="SUPFAM" id="SSF51110">
    <property type="entry name" value="alpha-D-mannose-specific plant lectins"/>
    <property type="match status" value="1"/>
</dbReference>
<dbReference type="Proteomes" id="UP000242715">
    <property type="component" value="Unassembled WGS sequence"/>
</dbReference>
<dbReference type="Pfam" id="PF08276">
    <property type="entry name" value="PAN_2"/>
    <property type="match status" value="1"/>
</dbReference>
<evidence type="ECO:0000256" key="3">
    <source>
        <dbReference type="ARBA" id="ARBA00023180"/>
    </source>
</evidence>
<dbReference type="Pfam" id="PF01453">
    <property type="entry name" value="B_lectin"/>
    <property type="match status" value="1"/>
</dbReference>